<sequence length="69" mass="7966">MWRIFILPEKDNKFSLSADILGLAENGLMTKAARQTQFSSAERREKRHQDCREKAAVFVHAARKRPVPL</sequence>
<dbReference type="KEGG" id="pbr:PB2503_13629"/>
<dbReference type="HOGENOM" id="CLU_2772149_0_0_5"/>
<gene>
    <name evidence="1" type="ordered locus">PB2503_13629</name>
</gene>
<dbReference type="AlphaFoldDB" id="E0THH1"/>
<accession>E0THH1</accession>
<reference evidence="2" key="1">
    <citation type="submission" date="2010-08" db="EMBL/GenBank/DDBJ databases">
        <title>Genome sequence of Parvularcula bermudensis HTCC2503.</title>
        <authorList>
            <person name="Kang D.-M."/>
            <person name="Oh H.-M."/>
            <person name="Cho J.-C."/>
        </authorList>
    </citation>
    <scope>NUCLEOTIDE SEQUENCE [LARGE SCALE GENOMIC DNA]</scope>
    <source>
        <strain evidence="2">ATCC BAA-594 / HTCC2503 / KCTC 12087</strain>
    </source>
</reference>
<dbReference type="STRING" id="314260.PB2503_13629"/>
<dbReference type="Proteomes" id="UP000001302">
    <property type="component" value="Chromosome"/>
</dbReference>
<reference evidence="1 2" key="2">
    <citation type="journal article" date="2011" name="J. Bacteriol.">
        <title>Complete genome sequence of strain HTCC2503T of Parvularcula bermudensis, the type species of the order "Parvularculales" in the class Alphaproteobacteria.</title>
        <authorList>
            <person name="Oh H.M."/>
            <person name="Kang I."/>
            <person name="Vergin K.L."/>
            <person name="Kang D."/>
            <person name="Rhee K.H."/>
            <person name="Giovannoni S.J."/>
            <person name="Cho J.C."/>
        </authorList>
    </citation>
    <scope>NUCLEOTIDE SEQUENCE [LARGE SCALE GENOMIC DNA]</scope>
    <source>
        <strain evidence="2">ATCC BAA-594 / HTCC2503 / KCTC 12087</strain>
    </source>
</reference>
<keyword evidence="2" id="KW-1185">Reference proteome</keyword>
<name>E0THH1_PARBH</name>
<evidence type="ECO:0000313" key="1">
    <source>
        <dbReference type="EMBL" id="ADM10763.1"/>
    </source>
</evidence>
<organism evidence="1 2">
    <name type="scientific">Parvularcula bermudensis (strain ATCC BAA-594 / HTCC2503 / KCTC 12087)</name>
    <dbReference type="NCBI Taxonomy" id="314260"/>
    <lineage>
        <taxon>Bacteria</taxon>
        <taxon>Pseudomonadati</taxon>
        <taxon>Pseudomonadota</taxon>
        <taxon>Alphaproteobacteria</taxon>
        <taxon>Parvularculales</taxon>
        <taxon>Parvularculaceae</taxon>
        <taxon>Parvularcula</taxon>
    </lineage>
</organism>
<protein>
    <submittedName>
        <fullName evidence="1">Uncharacterized protein</fullName>
    </submittedName>
</protein>
<evidence type="ECO:0000313" key="2">
    <source>
        <dbReference type="Proteomes" id="UP000001302"/>
    </source>
</evidence>
<dbReference type="EMBL" id="CP002156">
    <property type="protein sequence ID" value="ADM10763.1"/>
    <property type="molecule type" value="Genomic_DNA"/>
</dbReference>
<proteinExistence type="predicted"/>